<dbReference type="InterPro" id="IPR000863">
    <property type="entry name" value="Sulfotransferase_dom"/>
</dbReference>
<keyword evidence="3" id="KW-1185">Reference proteome</keyword>
<dbReference type="EMBL" id="CP042912">
    <property type="protein sequence ID" value="QEG20294.1"/>
    <property type="molecule type" value="Genomic_DNA"/>
</dbReference>
<keyword evidence="2" id="KW-0808">Transferase</keyword>
<dbReference type="Proteomes" id="UP000322214">
    <property type="component" value="Chromosome"/>
</dbReference>
<dbReference type="Pfam" id="PF00685">
    <property type="entry name" value="Sulfotransfer_1"/>
    <property type="match status" value="1"/>
</dbReference>
<reference evidence="2 3" key="1">
    <citation type="submission" date="2019-08" db="EMBL/GenBank/DDBJ databases">
        <title>Deep-cultivation of Planctomycetes and their phenomic and genomic characterization uncovers novel biology.</title>
        <authorList>
            <person name="Wiegand S."/>
            <person name="Jogler M."/>
            <person name="Boedeker C."/>
            <person name="Pinto D."/>
            <person name="Vollmers J."/>
            <person name="Rivas-Marin E."/>
            <person name="Kohn T."/>
            <person name="Peeters S.H."/>
            <person name="Heuer A."/>
            <person name="Rast P."/>
            <person name="Oberbeckmann S."/>
            <person name="Bunk B."/>
            <person name="Jeske O."/>
            <person name="Meyerdierks A."/>
            <person name="Storesund J.E."/>
            <person name="Kallscheuer N."/>
            <person name="Luecker S."/>
            <person name="Lage O.M."/>
            <person name="Pohl T."/>
            <person name="Merkel B.J."/>
            <person name="Hornburger P."/>
            <person name="Mueller R.-W."/>
            <person name="Bruemmer F."/>
            <person name="Labrenz M."/>
            <person name="Spormann A.M."/>
            <person name="Op den Camp H."/>
            <person name="Overmann J."/>
            <person name="Amann R."/>
            <person name="Jetten M.S.M."/>
            <person name="Mascher T."/>
            <person name="Medema M.H."/>
            <person name="Devos D.P."/>
            <person name="Kaster A.-K."/>
            <person name="Ovreas L."/>
            <person name="Rohde M."/>
            <person name="Galperin M.Y."/>
            <person name="Jogler C."/>
        </authorList>
    </citation>
    <scope>NUCLEOTIDE SEQUENCE [LARGE SCALE GENOMIC DNA]</scope>
    <source>
        <strain evidence="2 3">FC18</strain>
    </source>
</reference>
<dbReference type="KEGG" id="mff:MFFC18_01410"/>
<dbReference type="GO" id="GO:0016740">
    <property type="term" value="F:transferase activity"/>
    <property type="evidence" value="ECO:0007669"/>
    <property type="project" value="UniProtKB-KW"/>
</dbReference>
<dbReference type="AlphaFoldDB" id="A0A5B9P278"/>
<dbReference type="STRING" id="980251.GCA_001642875_05100"/>
<dbReference type="Gene3D" id="3.40.50.300">
    <property type="entry name" value="P-loop containing nucleotide triphosphate hydrolases"/>
    <property type="match status" value="1"/>
</dbReference>
<name>A0A5B9P278_9BACT</name>
<accession>A0A5B9P278</accession>
<evidence type="ECO:0000313" key="2">
    <source>
        <dbReference type="EMBL" id="QEG20294.1"/>
    </source>
</evidence>
<gene>
    <name evidence="2" type="ORF">MFFC18_01410</name>
</gene>
<protein>
    <submittedName>
        <fullName evidence="2">Sulfotransferase domain protein</fullName>
    </submittedName>
</protein>
<evidence type="ECO:0000259" key="1">
    <source>
        <dbReference type="Pfam" id="PF00685"/>
    </source>
</evidence>
<dbReference type="RefSeq" id="WP_075082896.1">
    <property type="nucleotide sequence ID" value="NZ_CP042912.1"/>
</dbReference>
<evidence type="ECO:0000313" key="3">
    <source>
        <dbReference type="Proteomes" id="UP000322214"/>
    </source>
</evidence>
<dbReference type="SUPFAM" id="SSF52540">
    <property type="entry name" value="P-loop containing nucleoside triphosphate hydrolases"/>
    <property type="match status" value="1"/>
</dbReference>
<proteinExistence type="predicted"/>
<dbReference type="InterPro" id="IPR027417">
    <property type="entry name" value="P-loop_NTPase"/>
</dbReference>
<organism evidence="2 3">
    <name type="scientific">Mariniblastus fucicola</name>
    <dbReference type="NCBI Taxonomy" id="980251"/>
    <lineage>
        <taxon>Bacteria</taxon>
        <taxon>Pseudomonadati</taxon>
        <taxon>Planctomycetota</taxon>
        <taxon>Planctomycetia</taxon>
        <taxon>Pirellulales</taxon>
        <taxon>Pirellulaceae</taxon>
        <taxon>Mariniblastus</taxon>
    </lineage>
</organism>
<dbReference type="OrthoDB" id="287183at2"/>
<feature type="domain" description="Sulfotransferase" evidence="1">
    <location>
        <begin position="83"/>
        <end position="173"/>
    </location>
</feature>
<sequence length="267" mass="30238">MNTSIVGEKLIICSGMKRSGSTLQFNIVRALLAANSIDFENLKYLPGDQLGLLAKSRQLGKPALLKCHELENVVSLDLPKIILYTVRDPRDAYLSAKLKWNKDIGDLPEIVDAFVCSYRLASRTEGVLIQRYEELFGNEREAIETVGQFLGLNSNQSVKDSILNEVSVESVRAGLATRMLVAARNRFRPILVNYPIAKKMSWPLRVGYSFWNHRRLAKSKTQLHIDHISRNNGQIGMWESQLESAELDMFANKYASVIEEMGYRNCK</sequence>